<evidence type="ECO:0000256" key="5">
    <source>
        <dbReference type="ARBA" id="ARBA00023159"/>
    </source>
</evidence>
<accession>A0A1Y2FD05</accession>
<feature type="coiled-coil region" evidence="9">
    <location>
        <begin position="97"/>
        <end position="131"/>
    </location>
</feature>
<comment type="caution">
    <text evidence="10">The sequence shown here is derived from an EMBL/GenBank/DDBJ whole genome shotgun (WGS) entry which is preliminary data.</text>
</comment>
<dbReference type="GO" id="GO:0006357">
    <property type="term" value="P:regulation of transcription by RNA polymerase II"/>
    <property type="evidence" value="ECO:0007669"/>
    <property type="project" value="TreeGrafter"/>
</dbReference>
<dbReference type="GO" id="GO:0016592">
    <property type="term" value="C:mediator complex"/>
    <property type="evidence" value="ECO:0007669"/>
    <property type="project" value="UniProtKB-UniRule"/>
</dbReference>
<dbReference type="STRING" id="106004.A0A1Y2FD05"/>
<evidence type="ECO:0000256" key="9">
    <source>
        <dbReference type="SAM" id="Coils"/>
    </source>
</evidence>
<dbReference type="PANTHER" id="PTHR13381:SF0">
    <property type="entry name" value="MEDIATOR OF RNA POLYMERASE II TRANSCRIPTION SUBUNIT 21"/>
    <property type="match status" value="1"/>
</dbReference>
<dbReference type="AlphaFoldDB" id="A0A1Y2FD05"/>
<reference evidence="10 11" key="1">
    <citation type="submission" date="2016-07" db="EMBL/GenBank/DDBJ databases">
        <title>Pervasive Adenine N6-methylation of Active Genes in Fungi.</title>
        <authorList>
            <consortium name="DOE Joint Genome Institute"/>
            <person name="Mondo S.J."/>
            <person name="Dannebaum R.O."/>
            <person name="Kuo R.C."/>
            <person name="Labutti K."/>
            <person name="Haridas S."/>
            <person name="Kuo A."/>
            <person name="Salamov A."/>
            <person name="Ahrendt S.R."/>
            <person name="Lipzen A."/>
            <person name="Sullivan W."/>
            <person name="Andreopoulos W.B."/>
            <person name="Clum A."/>
            <person name="Lindquist E."/>
            <person name="Daum C."/>
            <person name="Ramamoorthy G.K."/>
            <person name="Gryganskyi A."/>
            <person name="Culley D."/>
            <person name="Magnuson J.K."/>
            <person name="James T.Y."/>
            <person name="O'Malley M.A."/>
            <person name="Stajich J.E."/>
            <person name="Spatafora J.W."/>
            <person name="Visel A."/>
            <person name="Grigoriev I.V."/>
        </authorList>
    </citation>
    <scope>NUCLEOTIDE SEQUENCE [LARGE SCALE GENOMIC DNA]</scope>
    <source>
        <strain evidence="10 11">62-1032</strain>
    </source>
</reference>
<dbReference type="PANTHER" id="PTHR13381">
    <property type="entry name" value="RNA POLYMERASE II HOLOENZYME COMPONENT SRB7"/>
    <property type="match status" value="1"/>
</dbReference>
<comment type="similarity">
    <text evidence="2 8">Belongs to the Mediator complex subunit 21 family.</text>
</comment>
<dbReference type="OrthoDB" id="526653at2759"/>
<name>A0A1Y2FD05_9BASI</name>
<evidence type="ECO:0000313" key="10">
    <source>
        <dbReference type="EMBL" id="ORY80735.1"/>
    </source>
</evidence>
<keyword evidence="6 8" id="KW-0804">Transcription</keyword>
<evidence type="ECO:0000256" key="2">
    <source>
        <dbReference type="ARBA" id="ARBA00005770"/>
    </source>
</evidence>
<comment type="subcellular location">
    <subcellularLocation>
        <location evidence="1 8">Nucleus</location>
    </subcellularLocation>
</comment>
<dbReference type="FunCoup" id="A0A1Y2FD05">
    <property type="interactions" value="40"/>
</dbReference>
<dbReference type="Proteomes" id="UP000193467">
    <property type="component" value="Unassembled WGS sequence"/>
</dbReference>
<evidence type="ECO:0000256" key="8">
    <source>
        <dbReference type="RuleBase" id="RU366036"/>
    </source>
</evidence>
<evidence type="ECO:0000256" key="1">
    <source>
        <dbReference type="ARBA" id="ARBA00004123"/>
    </source>
</evidence>
<dbReference type="InParanoid" id="A0A1Y2FD05"/>
<dbReference type="GO" id="GO:0003712">
    <property type="term" value="F:transcription coregulator activity"/>
    <property type="evidence" value="ECO:0007669"/>
    <property type="project" value="TreeGrafter"/>
</dbReference>
<keyword evidence="5 8" id="KW-0010">Activator</keyword>
<keyword evidence="4 8" id="KW-0805">Transcription regulation</keyword>
<dbReference type="SUPFAM" id="SSF140718">
    <property type="entry name" value="Mediator hinge subcomplex-like"/>
    <property type="match status" value="1"/>
</dbReference>
<evidence type="ECO:0000256" key="7">
    <source>
        <dbReference type="ARBA" id="ARBA00023242"/>
    </source>
</evidence>
<keyword evidence="11" id="KW-1185">Reference proteome</keyword>
<protein>
    <recommendedName>
        <fullName evidence="3 8">Mediator of RNA polymerase II transcription subunit 21</fullName>
    </recommendedName>
</protein>
<keyword evidence="7 8" id="KW-0539">Nucleus</keyword>
<organism evidence="10 11">
    <name type="scientific">Leucosporidium creatinivorum</name>
    <dbReference type="NCBI Taxonomy" id="106004"/>
    <lineage>
        <taxon>Eukaryota</taxon>
        <taxon>Fungi</taxon>
        <taxon>Dikarya</taxon>
        <taxon>Basidiomycota</taxon>
        <taxon>Pucciniomycotina</taxon>
        <taxon>Microbotryomycetes</taxon>
        <taxon>Leucosporidiales</taxon>
        <taxon>Leucosporidium</taxon>
    </lineage>
</organism>
<sequence length="150" mass="16986">MQQQPDQEAGHMDRLTQAANSIDELVQIMYSTLSYLTRKASFKQVNDHMPITQSIPNAEDPEVFAANQRELVSDFLRKAKQLEYLITSLPTSSATTEQEDEAEFEELEKEMQSVNREYEEALKVAEGLHAEIQSSLREALDARTIPPPSS</sequence>
<comment type="subunit">
    <text evidence="8">Component of the Mediator complex.</text>
</comment>
<proteinExistence type="inferred from homology"/>
<dbReference type="Pfam" id="PF11221">
    <property type="entry name" value="Med21"/>
    <property type="match status" value="1"/>
</dbReference>
<evidence type="ECO:0000256" key="4">
    <source>
        <dbReference type="ARBA" id="ARBA00023015"/>
    </source>
</evidence>
<evidence type="ECO:0000313" key="11">
    <source>
        <dbReference type="Proteomes" id="UP000193467"/>
    </source>
</evidence>
<dbReference type="Gene3D" id="6.10.280.10">
    <property type="entry name" value="Mediator complex, subunit Med21"/>
    <property type="match status" value="1"/>
</dbReference>
<dbReference type="InterPro" id="IPR021384">
    <property type="entry name" value="Mediator_Med21"/>
</dbReference>
<evidence type="ECO:0000256" key="6">
    <source>
        <dbReference type="ARBA" id="ARBA00023163"/>
    </source>
</evidence>
<comment type="function">
    <text evidence="8">Component of the Mediator complex, a coactivator involved in the regulated transcription of nearly all RNA polymerase II-dependent genes. Mediator functions as a bridge to convey information from gene-specific regulatory proteins to the basal RNA polymerase II transcription machinery. Mediator is recruited to promoters by direct interactions with regulatory proteins and serves as a scaffold for the assembly of a functional preinitiation complex with RNA polymerase II and the general transcription factors.</text>
</comment>
<evidence type="ECO:0000256" key="3">
    <source>
        <dbReference type="ARBA" id="ARBA00019691"/>
    </source>
</evidence>
<dbReference type="InterPro" id="IPR037212">
    <property type="entry name" value="Med7/Med21-like"/>
</dbReference>
<gene>
    <name evidence="10" type="ORF">BCR35DRAFT_352494</name>
</gene>
<keyword evidence="9" id="KW-0175">Coiled coil</keyword>
<dbReference type="EMBL" id="MCGR01000024">
    <property type="protein sequence ID" value="ORY80735.1"/>
    <property type="molecule type" value="Genomic_DNA"/>
</dbReference>